<name>A0A3B8WMD9_MARNT</name>
<dbReference type="AlphaFoldDB" id="A0A3B8WMD9"/>
<evidence type="ECO:0000256" key="1">
    <source>
        <dbReference type="SAM" id="MobiDB-lite"/>
    </source>
</evidence>
<evidence type="ECO:0000313" key="2">
    <source>
        <dbReference type="EMBL" id="HAC30666.1"/>
    </source>
</evidence>
<comment type="caution">
    <text evidence="2">The sequence shown here is derived from an EMBL/GenBank/DDBJ whole genome shotgun (WGS) entry which is preliminary data.</text>
</comment>
<feature type="region of interest" description="Disordered" evidence="1">
    <location>
        <begin position="1"/>
        <end position="23"/>
    </location>
</feature>
<protein>
    <submittedName>
        <fullName evidence="2">Uncharacterized protein</fullName>
    </submittedName>
</protein>
<proteinExistence type="predicted"/>
<sequence>MSRAIFMSERSDERADYEYDRRREERAEEQAEMFTKPLSPDVFTLLRLFENHRGIDRPQDWFDLKQRYHGAMDDPASRECWTASRMNRALDEAEDTGLIEYSDKWMITTKGLEARKAETVRRMKA</sequence>
<organism evidence="2 3">
    <name type="scientific">Marinobacter nauticus</name>
    <name type="common">Marinobacter hydrocarbonoclasticus</name>
    <name type="synonym">Marinobacter aquaeolei</name>
    <dbReference type="NCBI Taxonomy" id="2743"/>
    <lineage>
        <taxon>Bacteria</taxon>
        <taxon>Pseudomonadati</taxon>
        <taxon>Pseudomonadota</taxon>
        <taxon>Gammaproteobacteria</taxon>
        <taxon>Pseudomonadales</taxon>
        <taxon>Marinobacteraceae</taxon>
        <taxon>Marinobacter</taxon>
    </lineage>
</organism>
<dbReference type="EMBL" id="DLYI01000313">
    <property type="protein sequence ID" value="HAC30666.1"/>
    <property type="molecule type" value="Genomic_DNA"/>
</dbReference>
<dbReference type="Proteomes" id="UP000261325">
    <property type="component" value="Unassembled WGS sequence"/>
</dbReference>
<gene>
    <name evidence="2" type="ORF">DCF82_23110</name>
</gene>
<evidence type="ECO:0000313" key="3">
    <source>
        <dbReference type="Proteomes" id="UP000261325"/>
    </source>
</evidence>
<reference evidence="2 3" key="1">
    <citation type="journal article" date="2018" name="Nat. Biotechnol.">
        <title>A standardized bacterial taxonomy based on genome phylogeny substantially revises the tree of life.</title>
        <authorList>
            <person name="Parks D.H."/>
            <person name="Chuvochina M."/>
            <person name="Waite D.W."/>
            <person name="Rinke C."/>
            <person name="Skarshewski A."/>
            <person name="Chaumeil P.A."/>
            <person name="Hugenholtz P."/>
        </authorList>
    </citation>
    <scope>NUCLEOTIDE SEQUENCE [LARGE SCALE GENOMIC DNA]</scope>
    <source>
        <strain evidence="2">UBA9049</strain>
    </source>
</reference>
<feature type="compositionally biased region" description="Basic and acidic residues" evidence="1">
    <location>
        <begin position="9"/>
        <end position="23"/>
    </location>
</feature>
<accession>A0A3B8WMD9</accession>